<dbReference type="EMBL" id="CP001684">
    <property type="protein sequence ID" value="ACV23157.1"/>
    <property type="molecule type" value="Genomic_DNA"/>
</dbReference>
<evidence type="ECO:0000313" key="3">
    <source>
        <dbReference type="Proteomes" id="UP000002026"/>
    </source>
</evidence>
<evidence type="ECO:0000256" key="1">
    <source>
        <dbReference type="SAM" id="Phobius"/>
    </source>
</evidence>
<keyword evidence="1" id="KW-1133">Transmembrane helix</keyword>
<proteinExistence type="predicted"/>
<organism evidence="2 3">
    <name type="scientific">Slackia heliotrinireducens (strain ATCC 29202 / DSM 20476 / NCTC 11029 / RHS 1)</name>
    <name type="common">Peptococcus heliotrinreducens</name>
    <dbReference type="NCBI Taxonomy" id="471855"/>
    <lineage>
        <taxon>Bacteria</taxon>
        <taxon>Bacillati</taxon>
        <taxon>Actinomycetota</taxon>
        <taxon>Coriobacteriia</taxon>
        <taxon>Eggerthellales</taxon>
        <taxon>Eggerthellaceae</taxon>
        <taxon>Slackia</taxon>
    </lineage>
</organism>
<protein>
    <submittedName>
        <fullName evidence="2">Uncharacterized protein</fullName>
    </submittedName>
</protein>
<reference evidence="2 3" key="1">
    <citation type="journal article" date="2009" name="Stand. Genomic Sci.">
        <title>Complete genome sequence of Slackia heliotrinireducens type strain (RHS 1).</title>
        <authorList>
            <person name="Pukall R."/>
            <person name="Lapidus A."/>
            <person name="Nolan M."/>
            <person name="Copeland A."/>
            <person name="Glavina Del Rio T."/>
            <person name="Lucas S."/>
            <person name="Chen F."/>
            <person name="Tice H."/>
            <person name="Cheng J.F."/>
            <person name="Chertkov O."/>
            <person name="Bruce D."/>
            <person name="Goodwin L."/>
            <person name="Kuske C."/>
            <person name="Brettin T."/>
            <person name="Detter J.C."/>
            <person name="Han C."/>
            <person name="Pitluck S."/>
            <person name="Pati A."/>
            <person name="Mavrommatis K."/>
            <person name="Ivanova N."/>
            <person name="Ovchinnikova G."/>
            <person name="Chen A."/>
            <person name="Palaniappan K."/>
            <person name="Schneider S."/>
            <person name="Rohde M."/>
            <person name="Chain P."/>
            <person name="D'haeseleer P."/>
            <person name="Goker M."/>
            <person name="Bristow J."/>
            <person name="Eisen J.A."/>
            <person name="Markowitz V."/>
            <person name="Kyrpides N.C."/>
            <person name="Klenk H.P."/>
            <person name="Hugenholtz P."/>
        </authorList>
    </citation>
    <scope>NUCLEOTIDE SEQUENCE [LARGE SCALE GENOMIC DNA]</scope>
    <source>
        <strain evidence="3">ATCC 29202 / DSM 20476 / NCTC 11029 / RHS 1</strain>
    </source>
</reference>
<dbReference type="HOGENOM" id="CLU_174636_0_0_11"/>
<accession>C7N8C2</accession>
<dbReference type="RefSeq" id="WP_012799257.1">
    <property type="nucleotide sequence ID" value="NC_013165.1"/>
</dbReference>
<feature type="transmembrane region" description="Helical" evidence="1">
    <location>
        <begin position="36"/>
        <end position="58"/>
    </location>
</feature>
<keyword evidence="3" id="KW-1185">Reference proteome</keyword>
<dbReference type="AlphaFoldDB" id="C7N8C2"/>
<evidence type="ECO:0000313" key="2">
    <source>
        <dbReference type="EMBL" id="ACV23157.1"/>
    </source>
</evidence>
<keyword evidence="1" id="KW-0812">Transmembrane</keyword>
<dbReference type="KEGG" id="shi:Shel_21470"/>
<keyword evidence="1" id="KW-0472">Membrane</keyword>
<name>C7N8C2_SLAHD</name>
<dbReference type="STRING" id="471855.Shel_21470"/>
<dbReference type="Proteomes" id="UP000002026">
    <property type="component" value="Chromosome"/>
</dbReference>
<dbReference type="eggNOG" id="ENOG50306Y8">
    <property type="taxonomic scope" value="Bacteria"/>
</dbReference>
<gene>
    <name evidence="2" type="ordered locus">Shel_21470</name>
</gene>
<feature type="transmembrane region" description="Helical" evidence="1">
    <location>
        <begin position="65"/>
        <end position="86"/>
    </location>
</feature>
<sequence>MAIVLGALTGALGFLPLLLSLRLARRSTSTEALTIGMYGLAGVCVSFIILVVALVACGITAKASVLPFAVSETVVFLSATIVFVVYKNLLAKRRAPRE</sequence>